<sequence>MYHGSKCPQYCMVFYSLAFWCTGLGLLFLGVWMLAEPRRSYVLDLVDFSEDDPLLRFACYIAIFAGILTLFVGFLACCGAVKGARCLLTGFVAFVILIFFAELTVGVFAVYYRGKFRDDRMATYLTNFSANRYHRDRWVTPLMDTIQFYTASEGFKTHFQSLMKHNYGVNLESARNRIITDVIDKMQEGAAEWSSDWAHSHWRESVAFLTSDETTDIFIANPQTGVEDGKEKPNVPLTCCIAMKGASFRNPLARSLIRCQQPAVNRLWRHQMVTVPHSSRRQKCCGGLGPKDYYGGFWYLTNVERGTQSFVPRSCCIQTQTARAWAIQPVNPMCSIYPYYSQGFNDSVYREGCHQKLQDWFDEQVIIFAVVGFSFAAFQIIGVCLSIIICRQIQEYSYIGVSPF</sequence>
<feature type="transmembrane region" description="Helical" evidence="5">
    <location>
        <begin position="54"/>
        <end position="75"/>
    </location>
</feature>
<evidence type="ECO:0000256" key="3">
    <source>
        <dbReference type="ARBA" id="ARBA00022989"/>
    </source>
</evidence>
<reference evidence="6 7" key="1">
    <citation type="journal article" date="2015" name="Genome Biol.">
        <title>Comparative genomics of Steinernema reveals deeply conserved gene regulatory networks.</title>
        <authorList>
            <person name="Dillman A.R."/>
            <person name="Macchietto M."/>
            <person name="Porter C.F."/>
            <person name="Rogers A."/>
            <person name="Williams B."/>
            <person name="Antoshechkin I."/>
            <person name="Lee M.M."/>
            <person name="Goodwin Z."/>
            <person name="Lu X."/>
            <person name="Lewis E.E."/>
            <person name="Goodrich-Blair H."/>
            <person name="Stock S.P."/>
            <person name="Adams B.J."/>
            <person name="Sternberg P.W."/>
            <person name="Mortazavi A."/>
        </authorList>
    </citation>
    <scope>NUCLEOTIDE SEQUENCE [LARGE SCALE GENOMIC DNA]</scope>
    <source>
        <strain evidence="6 7">ALL</strain>
    </source>
</reference>
<dbReference type="Pfam" id="PF00335">
    <property type="entry name" value="Tetraspanin"/>
    <property type="match status" value="2"/>
</dbReference>
<feature type="transmembrane region" description="Helical" evidence="5">
    <location>
        <begin position="87"/>
        <end position="112"/>
    </location>
</feature>
<keyword evidence="3 5" id="KW-1133">Transmembrane helix</keyword>
<evidence type="ECO:0000256" key="4">
    <source>
        <dbReference type="ARBA" id="ARBA00023136"/>
    </source>
</evidence>
<comment type="caution">
    <text evidence="6">The sequence shown here is derived from an EMBL/GenBank/DDBJ whole genome shotgun (WGS) entry which is preliminary data.</text>
</comment>
<evidence type="ECO:0000256" key="2">
    <source>
        <dbReference type="ARBA" id="ARBA00022692"/>
    </source>
</evidence>
<gene>
    <name evidence="6" type="ORF">L596_003955</name>
</gene>
<dbReference type="PRINTS" id="PR00259">
    <property type="entry name" value="TMFOUR"/>
</dbReference>
<dbReference type="Proteomes" id="UP000298663">
    <property type="component" value="Unassembled WGS sequence"/>
</dbReference>
<dbReference type="PANTHER" id="PTHR19282">
    <property type="entry name" value="TETRASPANIN"/>
    <property type="match status" value="1"/>
</dbReference>
<accession>A0A4U8UU72</accession>
<feature type="transmembrane region" description="Helical" evidence="5">
    <location>
        <begin position="365"/>
        <end position="389"/>
    </location>
</feature>
<dbReference type="PANTHER" id="PTHR19282:SF555">
    <property type="entry name" value="TETRASPANIN-2A"/>
    <property type="match status" value="1"/>
</dbReference>
<keyword evidence="4 5" id="KW-0472">Membrane</keyword>
<evidence type="ECO:0000256" key="5">
    <source>
        <dbReference type="SAM" id="Phobius"/>
    </source>
</evidence>
<dbReference type="STRING" id="34508.A0A4U8UU72"/>
<protein>
    <submittedName>
        <fullName evidence="6">Uncharacterized protein</fullName>
    </submittedName>
</protein>
<dbReference type="GO" id="GO:0005886">
    <property type="term" value="C:plasma membrane"/>
    <property type="evidence" value="ECO:0007669"/>
    <property type="project" value="TreeGrafter"/>
</dbReference>
<dbReference type="InterPro" id="IPR008952">
    <property type="entry name" value="Tetraspanin_EC2_sf"/>
</dbReference>
<dbReference type="OrthoDB" id="10033535at2759"/>
<keyword evidence="7" id="KW-1185">Reference proteome</keyword>
<dbReference type="AlphaFoldDB" id="A0A4U8UU72"/>
<comment type="subcellular location">
    <subcellularLocation>
        <location evidence="1">Membrane</location>
        <topology evidence="1">Multi-pass membrane protein</topology>
    </subcellularLocation>
</comment>
<evidence type="ECO:0000256" key="1">
    <source>
        <dbReference type="ARBA" id="ARBA00004141"/>
    </source>
</evidence>
<keyword evidence="2 5" id="KW-0812">Transmembrane</keyword>
<feature type="transmembrane region" description="Helical" evidence="5">
    <location>
        <begin position="12"/>
        <end position="34"/>
    </location>
</feature>
<evidence type="ECO:0000313" key="7">
    <source>
        <dbReference type="Proteomes" id="UP000298663"/>
    </source>
</evidence>
<evidence type="ECO:0000313" key="6">
    <source>
        <dbReference type="EMBL" id="TMS36892.1"/>
    </source>
</evidence>
<proteinExistence type="predicted"/>
<dbReference type="InterPro" id="IPR018499">
    <property type="entry name" value="Tetraspanin/Peripherin"/>
</dbReference>
<dbReference type="EMBL" id="AZBU02000001">
    <property type="protein sequence ID" value="TMS36892.1"/>
    <property type="molecule type" value="Genomic_DNA"/>
</dbReference>
<organism evidence="6 7">
    <name type="scientific">Steinernema carpocapsae</name>
    <name type="common">Entomopathogenic nematode</name>
    <dbReference type="NCBI Taxonomy" id="34508"/>
    <lineage>
        <taxon>Eukaryota</taxon>
        <taxon>Metazoa</taxon>
        <taxon>Ecdysozoa</taxon>
        <taxon>Nematoda</taxon>
        <taxon>Chromadorea</taxon>
        <taxon>Rhabditida</taxon>
        <taxon>Tylenchina</taxon>
        <taxon>Panagrolaimomorpha</taxon>
        <taxon>Strongyloidoidea</taxon>
        <taxon>Steinernematidae</taxon>
        <taxon>Steinernema</taxon>
    </lineage>
</organism>
<name>A0A4U8UU72_STECR</name>
<dbReference type="SUPFAM" id="SSF48652">
    <property type="entry name" value="Tetraspanin"/>
    <property type="match status" value="1"/>
</dbReference>
<dbReference type="Gene3D" id="1.10.1450.10">
    <property type="entry name" value="Tetraspanin"/>
    <property type="match status" value="1"/>
</dbReference>
<reference evidence="6 7" key="2">
    <citation type="journal article" date="2019" name="G3 (Bethesda)">
        <title>Hybrid Assembly of the Genome of the Entomopathogenic Nematode Steinernema carpocapsae Identifies the X-Chromosome.</title>
        <authorList>
            <person name="Serra L."/>
            <person name="Macchietto M."/>
            <person name="Macias-Munoz A."/>
            <person name="McGill C.J."/>
            <person name="Rodriguez I.M."/>
            <person name="Rodriguez B."/>
            <person name="Murad R."/>
            <person name="Mortazavi A."/>
        </authorList>
    </citation>
    <scope>NUCLEOTIDE SEQUENCE [LARGE SCALE GENOMIC DNA]</scope>
    <source>
        <strain evidence="6 7">ALL</strain>
    </source>
</reference>